<sequence length="41" mass="4295">HGNGGGAMRLRPALRTTVFQIGAGGGCGISVRFFLLLWCGF</sequence>
<evidence type="ECO:0000313" key="2">
    <source>
        <dbReference type="EMBL" id="MCI58405.1"/>
    </source>
</evidence>
<evidence type="ECO:0000256" key="1">
    <source>
        <dbReference type="SAM" id="Phobius"/>
    </source>
</evidence>
<dbReference type="Proteomes" id="UP000265520">
    <property type="component" value="Unassembled WGS sequence"/>
</dbReference>
<dbReference type="EMBL" id="LXQA010545714">
    <property type="protein sequence ID" value="MCI58405.1"/>
    <property type="molecule type" value="Genomic_DNA"/>
</dbReference>
<comment type="caution">
    <text evidence="2">The sequence shown here is derived from an EMBL/GenBank/DDBJ whole genome shotgun (WGS) entry which is preliminary data.</text>
</comment>
<keyword evidence="1" id="KW-0472">Membrane</keyword>
<feature type="transmembrane region" description="Helical" evidence="1">
    <location>
        <begin position="18"/>
        <end position="39"/>
    </location>
</feature>
<name>A0A392TEN9_9FABA</name>
<dbReference type="AlphaFoldDB" id="A0A392TEN9"/>
<accession>A0A392TEN9</accession>
<keyword evidence="1" id="KW-0812">Transmembrane</keyword>
<keyword evidence="1" id="KW-1133">Transmembrane helix</keyword>
<reference evidence="2 3" key="1">
    <citation type="journal article" date="2018" name="Front. Plant Sci.">
        <title>Red Clover (Trifolium pratense) and Zigzag Clover (T. medium) - A Picture of Genomic Similarities and Differences.</title>
        <authorList>
            <person name="Dluhosova J."/>
            <person name="Istvanek J."/>
            <person name="Nedelnik J."/>
            <person name="Repkova J."/>
        </authorList>
    </citation>
    <scope>NUCLEOTIDE SEQUENCE [LARGE SCALE GENOMIC DNA]</scope>
    <source>
        <strain evidence="3">cv. 10/8</strain>
        <tissue evidence="2">Leaf</tissue>
    </source>
</reference>
<organism evidence="2 3">
    <name type="scientific">Trifolium medium</name>
    <dbReference type="NCBI Taxonomy" id="97028"/>
    <lineage>
        <taxon>Eukaryota</taxon>
        <taxon>Viridiplantae</taxon>
        <taxon>Streptophyta</taxon>
        <taxon>Embryophyta</taxon>
        <taxon>Tracheophyta</taxon>
        <taxon>Spermatophyta</taxon>
        <taxon>Magnoliopsida</taxon>
        <taxon>eudicotyledons</taxon>
        <taxon>Gunneridae</taxon>
        <taxon>Pentapetalae</taxon>
        <taxon>rosids</taxon>
        <taxon>fabids</taxon>
        <taxon>Fabales</taxon>
        <taxon>Fabaceae</taxon>
        <taxon>Papilionoideae</taxon>
        <taxon>50 kb inversion clade</taxon>
        <taxon>NPAAA clade</taxon>
        <taxon>Hologalegina</taxon>
        <taxon>IRL clade</taxon>
        <taxon>Trifolieae</taxon>
        <taxon>Trifolium</taxon>
    </lineage>
</organism>
<keyword evidence="3" id="KW-1185">Reference proteome</keyword>
<feature type="non-terminal residue" evidence="2">
    <location>
        <position position="1"/>
    </location>
</feature>
<proteinExistence type="predicted"/>
<protein>
    <submittedName>
        <fullName evidence="2">Uncharacterized protein</fullName>
    </submittedName>
</protein>
<evidence type="ECO:0000313" key="3">
    <source>
        <dbReference type="Proteomes" id="UP000265520"/>
    </source>
</evidence>